<dbReference type="InterPro" id="IPR050471">
    <property type="entry name" value="AB_hydrolase"/>
</dbReference>
<dbReference type="PANTHER" id="PTHR43433:SF5">
    <property type="entry name" value="AB HYDROLASE-1 DOMAIN-CONTAINING PROTEIN"/>
    <property type="match status" value="1"/>
</dbReference>
<gene>
    <name evidence="2" type="ORF">QRX50_17245</name>
</gene>
<dbReference type="Proteomes" id="UP001236014">
    <property type="component" value="Chromosome"/>
</dbReference>
<evidence type="ECO:0000313" key="2">
    <source>
        <dbReference type="EMBL" id="WIX82380.1"/>
    </source>
</evidence>
<dbReference type="Pfam" id="PF12697">
    <property type="entry name" value="Abhydrolase_6"/>
    <property type="match status" value="1"/>
</dbReference>
<organism evidence="2 3">
    <name type="scientific">Amycolatopsis carbonis</name>
    <dbReference type="NCBI Taxonomy" id="715471"/>
    <lineage>
        <taxon>Bacteria</taxon>
        <taxon>Bacillati</taxon>
        <taxon>Actinomycetota</taxon>
        <taxon>Actinomycetes</taxon>
        <taxon>Pseudonocardiales</taxon>
        <taxon>Pseudonocardiaceae</taxon>
        <taxon>Amycolatopsis</taxon>
    </lineage>
</organism>
<feature type="domain" description="AB hydrolase-1" evidence="1">
    <location>
        <begin position="39"/>
        <end position="249"/>
    </location>
</feature>
<dbReference type="KEGG" id="acab:QRX50_17245"/>
<dbReference type="GO" id="GO:0016787">
    <property type="term" value="F:hydrolase activity"/>
    <property type="evidence" value="ECO:0007669"/>
    <property type="project" value="UniProtKB-KW"/>
</dbReference>
<protein>
    <submittedName>
        <fullName evidence="2">Alpha/beta hydrolase</fullName>
    </submittedName>
</protein>
<dbReference type="EMBL" id="CP127294">
    <property type="protein sequence ID" value="WIX82380.1"/>
    <property type="molecule type" value="Genomic_DNA"/>
</dbReference>
<dbReference type="PANTHER" id="PTHR43433">
    <property type="entry name" value="HYDROLASE, ALPHA/BETA FOLD FAMILY PROTEIN"/>
    <property type="match status" value="1"/>
</dbReference>
<evidence type="ECO:0000259" key="1">
    <source>
        <dbReference type="Pfam" id="PF12697"/>
    </source>
</evidence>
<accession>A0A9Y2INH2</accession>
<dbReference type="SUPFAM" id="SSF53474">
    <property type="entry name" value="alpha/beta-Hydrolases"/>
    <property type="match status" value="1"/>
</dbReference>
<reference evidence="2 3" key="1">
    <citation type="submission" date="2023-06" db="EMBL/GenBank/DDBJ databases">
        <authorList>
            <person name="Oyuntsetseg B."/>
            <person name="Kim S.B."/>
        </authorList>
    </citation>
    <scope>NUCLEOTIDE SEQUENCE [LARGE SCALE GENOMIC DNA]</scope>
    <source>
        <strain evidence="2 3">2-15</strain>
    </source>
</reference>
<sequence length="266" mass="28668">MPTTISADGTTLGYTRLGTGPSLVLVDGAMCYRGSTPNDAIAKELAGRFTVFTFDRRGRGESGNTLPYDVEREVEDVAAIVKEAGGEAGLFGISSGAVLALEAAHRGLPTNKLAVYEPPFVVDGSRKPLERDYTEKLEQAVENDNRAEAVRLFMRVGVELPAPMVAMMRLMPAWPKLKRVAHTLPYDNAVMDGYQAGRPLPEGRWSGIAAPTLVIDGGKSPQWMRTGVSQLAQALPGATYRTLPGQTHLVKAKALTPVLAEFFTPR</sequence>
<dbReference type="Gene3D" id="3.40.50.1820">
    <property type="entry name" value="alpha/beta hydrolase"/>
    <property type="match status" value="1"/>
</dbReference>
<evidence type="ECO:0000313" key="3">
    <source>
        <dbReference type="Proteomes" id="UP001236014"/>
    </source>
</evidence>
<dbReference type="AlphaFoldDB" id="A0A9Y2INH2"/>
<name>A0A9Y2INH2_9PSEU</name>
<dbReference type="RefSeq" id="WP_285972951.1">
    <property type="nucleotide sequence ID" value="NZ_CP127294.1"/>
</dbReference>
<keyword evidence="3" id="KW-1185">Reference proteome</keyword>
<proteinExistence type="predicted"/>
<dbReference type="InterPro" id="IPR000073">
    <property type="entry name" value="AB_hydrolase_1"/>
</dbReference>
<keyword evidence="2" id="KW-0378">Hydrolase</keyword>
<dbReference type="InterPro" id="IPR029058">
    <property type="entry name" value="AB_hydrolase_fold"/>
</dbReference>